<evidence type="ECO:0000256" key="1">
    <source>
        <dbReference type="SAM" id="Phobius"/>
    </source>
</evidence>
<feature type="transmembrane region" description="Helical" evidence="1">
    <location>
        <begin position="59"/>
        <end position="78"/>
    </location>
</feature>
<comment type="caution">
    <text evidence="2">The sequence shown here is derived from an EMBL/GenBank/DDBJ whole genome shotgun (WGS) entry which is preliminary data.</text>
</comment>
<gene>
    <name evidence="2" type="ORF">OBE_15445</name>
</gene>
<proteinExistence type="predicted"/>
<organism evidence="2">
    <name type="scientific">human gut metagenome</name>
    <dbReference type="NCBI Taxonomy" id="408170"/>
    <lineage>
        <taxon>unclassified sequences</taxon>
        <taxon>metagenomes</taxon>
        <taxon>organismal metagenomes</taxon>
    </lineage>
</organism>
<dbReference type="EMBL" id="AJWZ01010618">
    <property type="protein sequence ID" value="EKC47935.1"/>
    <property type="molecule type" value="Genomic_DNA"/>
</dbReference>
<reference evidence="2" key="1">
    <citation type="journal article" date="2013" name="Environ. Microbiol.">
        <title>Microbiota from the distal guts of lean and obese adolescents exhibit partial functional redundancy besides clear differences in community structure.</title>
        <authorList>
            <person name="Ferrer M."/>
            <person name="Ruiz A."/>
            <person name="Lanza F."/>
            <person name="Haange S.B."/>
            <person name="Oberbach A."/>
            <person name="Till H."/>
            <person name="Bargiela R."/>
            <person name="Campoy C."/>
            <person name="Segura M.T."/>
            <person name="Richter M."/>
            <person name="von Bergen M."/>
            <person name="Seifert J."/>
            <person name="Suarez A."/>
        </authorList>
    </citation>
    <scope>NUCLEOTIDE SEQUENCE</scope>
</reference>
<evidence type="ECO:0000313" key="2">
    <source>
        <dbReference type="EMBL" id="EKC47935.1"/>
    </source>
</evidence>
<dbReference type="AlphaFoldDB" id="K1S2K0"/>
<keyword evidence="1" id="KW-1133">Transmembrane helix</keyword>
<accession>K1S2K0</accession>
<sequence>MTTAIYIVLGIFGFIIIISMFRTKKFLLSLFMTALQGIASLIAANFIGGFFGVHLSVNAFSLGVCGLGGLPGTVMLLITDTLFKI</sequence>
<name>K1S2K0_9ZZZZ</name>
<dbReference type="Pfam" id="PF07441">
    <property type="entry name" value="BofA"/>
    <property type="match status" value="1"/>
</dbReference>
<dbReference type="InterPro" id="IPR010001">
    <property type="entry name" value="BofA"/>
</dbReference>
<keyword evidence="1" id="KW-0472">Membrane</keyword>
<keyword evidence="1" id="KW-0812">Transmembrane</keyword>
<protein>
    <submittedName>
        <fullName evidence="2">Membrane protein</fullName>
    </submittedName>
</protein>
<feature type="transmembrane region" description="Helical" evidence="1">
    <location>
        <begin position="30"/>
        <end position="53"/>
    </location>
</feature>
<feature type="transmembrane region" description="Helical" evidence="1">
    <location>
        <begin position="6"/>
        <end position="23"/>
    </location>
</feature>